<feature type="compositionally biased region" description="Polar residues" evidence="1">
    <location>
        <begin position="294"/>
        <end position="311"/>
    </location>
</feature>
<feature type="compositionally biased region" description="Polar residues" evidence="1">
    <location>
        <begin position="453"/>
        <end position="463"/>
    </location>
</feature>
<feature type="region of interest" description="Disordered" evidence="1">
    <location>
        <begin position="266"/>
        <end position="463"/>
    </location>
</feature>
<evidence type="ECO:0000313" key="2">
    <source>
        <dbReference type="EMBL" id="KIM38086.1"/>
    </source>
</evidence>
<dbReference type="EMBL" id="KN831793">
    <property type="protein sequence ID" value="KIM38086.1"/>
    <property type="molecule type" value="Genomic_DNA"/>
</dbReference>
<reference evidence="2 3" key="1">
    <citation type="submission" date="2014-04" db="EMBL/GenBank/DDBJ databases">
        <authorList>
            <consortium name="DOE Joint Genome Institute"/>
            <person name="Kuo A."/>
            <person name="Gay G."/>
            <person name="Dore J."/>
            <person name="Kohler A."/>
            <person name="Nagy L.G."/>
            <person name="Floudas D."/>
            <person name="Copeland A."/>
            <person name="Barry K.W."/>
            <person name="Cichocki N."/>
            <person name="Veneault-Fourrey C."/>
            <person name="LaButti K."/>
            <person name="Lindquist E.A."/>
            <person name="Lipzen A."/>
            <person name="Lundell T."/>
            <person name="Morin E."/>
            <person name="Murat C."/>
            <person name="Sun H."/>
            <person name="Tunlid A."/>
            <person name="Henrissat B."/>
            <person name="Grigoriev I.V."/>
            <person name="Hibbett D.S."/>
            <person name="Martin F."/>
            <person name="Nordberg H.P."/>
            <person name="Cantor M.N."/>
            <person name="Hua S.X."/>
        </authorList>
    </citation>
    <scope>NUCLEOTIDE SEQUENCE [LARGE SCALE GENOMIC DNA]</scope>
    <source>
        <strain evidence="3">h7</strain>
    </source>
</reference>
<feature type="compositionally biased region" description="Basic and acidic residues" evidence="1">
    <location>
        <begin position="429"/>
        <end position="452"/>
    </location>
</feature>
<feature type="compositionally biased region" description="Basic residues" evidence="1">
    <location>
        <begin position="333"/>
        <end position="346"/>
    </location>
</feature>
<feature type="compositionally biased region" description="Low complexity" evidence="1">
    <location>
        <begin position="353"/>
        <end position="401"/>
    </location>
</feature>
<dbReference type="HOGENOM" id="CLU_562661_0_0_1"/>
<reference evidence="3" key="2">
    <citation type="submission" date="2015-01" db="EMBL/GenBank/DDBJ databases">
        <title>Evolutionary Origins and Diversification of the Mycorrhizal Mutualists.</title>
        <authorList>
            <consortium name="DOE Joint Genome Institute"/>
            <consortium name="Mycorrhizal Genomics Consortium"/>
            <person name="Kohler A."/>
            <person name="Kuo A."/>
            <person name="Nagy L.G."/>
            <person name="Floudas D."/>
            <person name="Copeland A."/>
            <person name="Barry K.W."/>
            <person name="Cichocki N."/>
            <person name="Veneault-Fourrey C."/>
            <person name="LaButti K."/>
            <person name="Lindquist E.A."/>
            <person name="Lipzen A."/>
            <person name="Lundell T."/>
            <person name="Morin E."/>
            <person name="Murat C."/>
            <person name="Riley R."/>
            <person name="Ohm R."/>
            <person name="Sun H."/>
            <person name="Tunlid A."/>
            <person name="Henrissat B."/>
            <person name="Grigoriev I.V."/>
            <person name="Hibbett D.S."/>
            <person name="Martin F."/>
        </authorList>
    </citation>
    <scope>NUCLEOTIDE SEQUENCE [LARGE SCALE GENOMIC DNA]</scope>
    <source>
        <strain evidence="3">h7</strain>
    </source>
</reference>
<sequence>MYPGRDVPTRCKQTGVEIGDIGIITQHDGAFQYYFNIFHPPGHSENPADLPDAFLWTGPDLSPTKKNRDREVYKGYRDNVATCTLIDSPALEYTMCASQWAIVITPNGSKSWDLDESQRQMLLRHLKPIKGDVRKYLVEKHGIEIENYPLHLVIGCTKTNAWGMATASDPRPFPQPCTLKLRANLESPMIPGYEWDPSEDFVSKKSGPGLNEIQGRVRGESEDDIDVQERFNQCLFVRTIAVQVEGGPPDKGLQGIGDLPMECDMSEGSNCVGPSMRAGLSNSDRPMNDPGRNTFDSRTYGQNRTEQNKLTLENMDRPEVPRSSSTPSSSRNSSHRSRSLHGKSSTHSKERQSTVSSNKSSHTSSRPISPCPTVSSISSSLSTPPLSISSSFSDVSMSASPRSISKPIPILTPVEETSTYTTPELGVEDVNHHEDIDPDEKAMKFTDGRDDPSPSSLQEQLPQNPIMSFSISLDEFAARSRHLRF</sequence>
<proteinExistence type="predicted"/>
<name>A0A0C3C3E7_HEBCY</name>
<feature type="compositionally biased region" description="Low complexity" evidence="1">
    <location>
        <begin position="322"/>
        <end position="332"/>
    </location>
</feature>
<evidence type="ECO:0000256" key="1">
    <source>
        <dbReference type="SAM" id="MobiDB-lite"/>
    </source>
</evidence>
<dbReference type="Proteomes" id="UP000053424">
    <property type="component" value="Unassembled WGS sequence"/>
</dbReference>
<organism evidence="2 3">
    <name type="scientific">Hebeloma cylindrosporum</name>
    <dbReference type="NCBI Taxonomy" id="76867"/>
    <lineage>
        <taxon>Eukaryota</taxon>
        <taxon>Fungi</taxon>
        <taxon>Dikarya</taxon>
        <taxon>Basidiomycota</taxon>
        <taxon>Agaricomycotina</taxon>
        <taxon>Agaricomycetes</taxon>
        <taxon>Agaricomycetidae</taxon>
        <taxon>Agaricales</taxon>
        <taxon>Agaricineae</taxon>
        <taxon>Hymenogastraceae</taxon>
        <taxon>Hebeloma</taxon>
    </lineage>
</organism>
<accession>A0A0C3C3E7</accession>
<keyword evidence="3" id="KW-1185">Reference proteome</keyword>
<dbReference type="OrthoDB" id="3222453at2759"/>
<dbReference type="STRING" id="686832.A0A0C3C3E7"/>
<dbReference type="AlphaFoldDB" id="A0A0C3C3E7"/>
<evidence type="ECO:0000313" key="3">
    <source>
        <dbReference type="Proteomes" id="UP000053424"/>
    </source>
</evidence>
<protein>
    <submittedName>
        <fullName evidence="2">Uncharacterized protein</fullName>
    </submittedName>
</protein>
<gene>
    <name evidence="2" type="ORF">M413DRAFT_13045</name>
</gene>